<keyword evidence="9" id="KW-0694">RNA-binding</keyword>
<dbReference type="GO" id="GO:0006397">
    <property type="term" value="P:mRNA processing"/>
    <property type="evidence" value="ECO:0007669"/>
    <property type="project" value="UniProtKB-KW"/>
</dbReference>
<keyword evidence="4" id="KW-0813">Transport</keyword>
<accession>A0A4Q2DXG0</accession>
<organism evidence="15 16">
    <name type="scientific">Candolleomyces aberdarensis</name>
    <dbReference type="NCBI Taxonomy" id="2316362"/>
    <lineage>
        <taxon>Eukaryota</taxon>
        <taxon>Fungi</taxon>
        <taxon>Dikarya</taxon>
        <taxon>Basidiomycota</taxon>
        <taxon>Agaricomycotina</taxon>
        <taxon>Agaricomycetes</taxon>
        <taxon>Agaricomycetidae</taxon>
        <taxon>Agaricales</taxon>
        <taxon>Agaricineae</taxon>
        <taxon>Psathyrellaceae</taxon>
        <taxon>Candolleomyces</taxon>
    </lineage>
</organism>
<feature type="compositionally biased region" description="Low complexity" evidence="13">
    <location>
        <begin position="751"/>
        <end position="772"/>
    </location>
</feature>
<keyword evidence="10" id="KW-0866">Nonsense-mediated mRNA decay</keyword>
<keyword evidence="12" id="KW-0539">Nucleus</keyword>
<evidence type="ECO:0000256" key="4">
    <source>
        <dbReference type="ARBA" id="ARBA00022448"/>
    </source>
</evidence>
<evidence type="ECO:0000256" key="9">
    <source>
        <dbReference type="ARBA" id="ARBA00022884"/>
    </source>
</evidence>
<keyword evidence="11" id="KW-0508">mRNA splicing</keyword>
<dbReference type="InterPro" id="IPR018545">
    <property type="entry name" value="Btz_dom"/>
</dbReference>
<keyword evidence="8" id="KW-0810">Translation regulation</keyword>
<dbReference type="Pfam" id="PF09405">
    <property type="entry name" value="Btz"/>
    <property type="match status" value="1"/>
</dbReference>
<keyword evidence="16" id="KW-1185">Reference proteome</keyword>
<evidence type="ECO:0000256" key="11">
    <source>
        <dbReference type="ARBA" id="ARBA00023187"/>
    </source>
</evidence>
<dbReference type="GO" id="GO:0008380">
    <property type="term" value="P:RNA splicing"/>
    <property type="evidence" value="ECO:0007669"/>
    <property type="project" value="UniProtKB-KW"/>
</dbReference>
<dbReference type="GO" id="GO:0003729">
    <property type="term" value="F:mRNA binding"/>
    <property type="evidence" value="ECO:0007669"/>
    <property type="project" value="InterPro"/>
</dbReference>
<feature type="compositionally biased region" description="Basic and acidic residues" evidence="13">
    <location>
        <begin position="309"/>
        <end position="328"/>
    </location>
</feature>
<reference evidence="15 16" key="1">
    <citation type="submission" date="2019-01" db="EMBL/GenBank/DDBJ databases">
        <title>Draft genome sequence of Psathyrella aberdarensis IHI B618.</title>
        <authorList>
            <person name="Buettner E."/>
            <person name="Kellner H."/>
        </authorList>
    </citation>
    <scope>NUCLEOTIDE SEQUENCE [LARGE SCALE GENOMIC DNA]</scope>
    <source>
        <strain evidence="15 16">IHI B618</strain>
    </source>
</reference>
<feature type="compositionally biased region" description="Low complexity" evidence="13">
    <location>
        <begin position="804"/>
        <end position="819"/>
    </location>
</feature>
<evidence type="ECO:0000256" key="3">
    <source>
        <dbReference type="ARBA" id="ARBA00009548"/>
    </source>
</evidence>
<dbReference type="GO" id="GO:0006417">
    <property type="term" value="P:regulation of translation"/>
    <property type="evidence" value="ECO:0007669"/>
    <property type="project" value="UniProtKB-KW"/>
</dbReference>
<evidence type="ECO:0000259" key="14">
    <source>
        <dbReference type="Pfam" id="PF09405"/>
    </source>
</evidence>
<feature type="compositionally biased region" description="Low complexity" evidence="13">
    <location>
        <begin position="169"/>
        <end position="184"/>
    </location>
</feature>
<feature type="region of interest" description="Disordered" evidence="13">
    <location>
        <begin position="682"/>
        <end position="772"/>
    </location>
</feature>
<keyword evidence="7" id="KW-0509">mRNA transport</keyword>
<keyword evidence="5" id="KW-0963">Cytoplasm</keyword>
<gene>
    <name evidence="15" type="ORF">EST38_g444</name>
</gene>
<dbReference type="OrthoDB" id="3361414at2759"/>
<evidence type="ECO:0000256" key="2">
    <source>
        <dbReference type="ARBA" id="ARBA00004496"/>
    </source>
</evidence>
<name>A0A4Q2DXG0_9AGAR</name>
<feature type="compositionally biased region" description="Basic and acidic residues" evidence="13">
    <location>
        <begin position="288"/>
        <end position="299"/>
    </location>
</feature>
<evidence type="ECO:0000256" key="12">
    <source>
        <dbReference type="ARBA" id="ARBA00023242"/>
    </source>
</evidence>
<feature type="region of interest" description="Disordered" evidence="13">
    <location>
        <begin position="149"/>
        <end position="242"/>
    </location>
</feature>
<evidence type="ECO:0000256" key="10">
    <source>
        <dbReference type="ARBA" id="ARBA00023161"/>
    </source>
</evidence>
<comment type="caution">
    <text evidence="15">The sequence shown here is derived from an EMBL/GenBank/DDBJ whole genome shotgun (WGS) entry which is preliminary data.</text>
</comment>
<feature type="compositionally biased region" description="Gly residues" evidence="13">
    <location>
        <begin position="274"/>
        <end position="287"/>
    </location>
</feature>
<keyword evidence="6" id="KW-0507">mRNA processing</keyword>
<feature type="compositionally biased region" description="Basic residues" evidence="13">
    <location>
        <begin position="28"/>
        <end position="39"/>
    </location>
</feature>
<evidence type="ECO:0000313" key="15">
    <source>
        <dbReference type="EMBL" id="RXW25410.1"/>
    </source>
</evidence>
<feature type="compositionally biased region" description="Basic and acidic residues" evidence="13">
    <location>
        <begin position="452"/>
        <end position="461"/>
    </location>
</feature>
<feature type="compositionally biased region" description="Low complexity" evidence="13">
    <location>
        <begin position="494"/>
        <end position="510"/>
    </location>
</feature>
<dbReference type="STRING" id="2316362.A0A4Q2DXG0"/>
<evidence type="ECO:0000313" key="16">
    <source>
        <dbReference type="Proteomes" id="UP000290288"/>
    </source>
</evidence>
<proteinExistence type="inferred from homology"/>
<evidence type="ECO:0000256" key="7">
    <source>
        <dbReference type="ARBA" id="ARBA00022816"/>
    </source>
</evidence>
<evidence type="ECO:0000256" key="5">
    <source>
        <dbReference type="ARBA" id="ARBA00022490"/>
    </source>
</evidence>
<dbReference type="AlphaFoldDB" id="A0A4Q2DXG0"/>
<feature type="compositionally biased region" description="Basic residues" evidence="13">
    <location>
        <begin position="156"/>
        <end position="168"/>
    </location>
</feature>
<feature type="compositionally biased region" description="Basic and acidic residues" evidence="13">
    <location>
        <begin position="524"/>
        <end position="542"/>
    </location>
</feature>
<dbReference type="Proteomes" id="UP000290288">
    <property type="component" value="Unassembled WGS sequence"/>
</dbReference>
<feature type="compositionally biased region" description="Gly residues" evidence="13">
    <location>
        <begin position="336"/>
        <end position="348"/>
    </location>
</feature>
<feature type="region of interest" description="Disordered" evidence="13">
    <location>
        <begin position="449"/>
        <end position="553"/>
    </location>
</feature>
<evidence type="ECO:0000256" key="13">
    <source>
        <dbReference type="SAM" id="MobiDB-lite"/>
    </source>
</evidence>
<comment type="similarity">
    <text evidence="3">Belongs to the CASC3 family.</text>
</comment>
<sequence length="819" mass="88499">MPAAVPASTSTQLADKANLQKARPAKAQSRKKRAGRRRGARNDLESDEEIEREAASSESDDDDHHDPASSTDDESATDDSDTEPGSEDVPSHPPIPSSSKEVAVTHINGAVAPFFETSLTWSEMVADENDNGATGAGLPVIDFAEFNGASKIPARPQKKAQKQKHKKAAASSTSAAPSTRAPTQHTKPPAPAEAAATPAWDESPVQAPEPSKAPASPLAERKFGQSARQAYQERLEKDPAYVPTVGGFWNHDDRLMDKELRSLSGWWRGQWQGRGRGRGFGMRGGARAGHDSHPSKDVDPQDVPPVERAWTHDGFEEMKRKDEERQARQDSLANRGRGGFRGGRGGFAARGRGSFKNRFGGSPARGMPPLPGRVWFAMKPEHPWSQQSTVFLFPGPGRHGKPGNYRVKVPGKREQFARITEAAQTPKSDPEGPVPAVAEVKEVQYVVRLPSKKQEPQKEQPEVSAEAHAPVAEVKEETPAVPETAPIPSGSPVLEEAASSQPSPAVVSQLEQLSIDPAVPDPSRQAKMEEAVLRNPTTERLEGPSSATDQRPVLPPLQTVFTPPPPPVSQPSPVYGSPYTYPQQLPPGIALNHHGMPYEVATGRPVYLQHPPPPPMYNPQPLVHSQYAPPGMGYGHVRHPSAMSPDFLAQPPSHTPPMNGFIDPSTGTPLFSLPRPNARLEIRAPDGSHRSPTTKPASAHNRGPSKLRNTATAFEPMRVVNDGSDGLYPSINSNTPSDGNGLPPSYEAVNGGAMSDDGSQQSQQQPPMGHMMGYNPYNQPYYYPDGYVYPGAYMDMPQQQPGSYDGYGTDQGQQQAGYY</sequence>
<feature type="region of interest" description="Disordered" evidence="13">
    <location>
        <begin position="274"/>
        <end position="366"/>
    </location>
</feature>
<dbReference type="GO" id="GO:0000184">
    <property type="term" value="P:nuclear-transcribed mRNA catabolic process, nonsense-mediated decay"/>
    <property type="evidence" value="ECO:0007669"/>
    <property type="project" value="UniProtKB-KW"/>
</dbReference>
<dbReference type="GO" id="GO:0051028">
    <property type="term" value="P:mRNA transport"/>
    <property type="evidence" value="ECO:0007669"/>
    <property type="project" value="UniProtKB-KW"/>
</dbReference>
<evidence type="ECO:0000256" key="8">
    <source>
        <dbReference type="ARBA" id="ARBA00022845"/>
    </source>
</evidence>
<comment type="subcellular location">
    <subcellularLocation>
        <location evidence="2">Cytoplasm</location>
    </subcellularLocation>
    <subcellularLocation>
        <location evidence="1">Nucleus</location>
    </subcellularLocation>
</comment>
<evidence type="ECO:0000256" key="1">
    <source>
        <dbReference type="ARBA" id="ARBA00004123"/>
    </source>
</evidence>
<protein>
    <recommendedName>
        <fullName evidence="14">Btz domain-containing protein</fullName>
    </recommendedName>
</protein>
<feature type="region of interest" description="Disordered" evidence="13">
    <location>
        <begin position="1"/>
        <end position="104"/>
    </location>
</feature>
<feature type="region of interest" description="Disordered" evidence="13">
    <location>
        <begin position="797"/>
        <end position="819"/>
    </location>
</feature>
<feature type="compositionally biased region" description="Acidic residues" evidence="13">
    <location>
        <begin position="71"/>
        <end position="86"/>
    </location>
</feature>
<dbReference type="GO" id="GO:0005737">
    <property type="term" value="C:cytoplasm"/>
    <property type="evidence" value="ECO:0007669"/>
    <property type="project" value="UniProtKB-SubCell"/>
</dbReference>
<evidence type="ECO:0000256" key="6">
    <source>
        <dbReference type="ARBA" id="ARBA00022664"/>
    </source>
</evidence>
<dbReference type="GO" id="GO:0035145">
    <property type="term" value="C:exon-exon junction complex"/>
    <property type="evidence" value="ECO:0007669"/>
    <property type="project" value="InterPro"/>
</dbReference>
<feature type="domain" description="Btz" evidence="14">
    <location>
        <begin position="209"/>
        <end position="329"/>
    </location>
</feature>
<dbReference type="EMBL" id="SDEE01000005">
    <property type="protein sequence ID" value="RXW25410.1"/>
    <property type="molecule type" value="Genomic_DNA"/>
</dbReference>